<feature type="region of interest" description="Disordered" evidence="1">
    <location>
        <begin position="118"/>
        <end position="221"/>
    </location>
</feature>
<accession>A0A6P5FNP0</accession>
<dbReference type="RefSeq" id="XP_020095083.1">
    <property type="nucleotide sequence ID" value="XM_020239494.1"/>
</dbReference>
<proteinExistence type="predicted"/>
<sequence length="221" mass="23019">MRTDQSVIGTPRQGAGSQQQTYRSKVGHGAAGGSRTAGYPARGGCCQCGEVRARIGRPREAAEAAGIDALAAQPEESQGLVQPTGSFWRQDLRRWAGAAGQAEAVLTPAGVGRRRRLLMRNPSPLRARLGFSRTERPPRRPGTRGDVGDGKKGSPEGGGEGGRRRATAAVARSSSAATRAQLGRGSQRRRPGRAAATAAIQAGRGGASGQEGGCRCGPWWR</sequence>
<reference evidence="3" key="2">
    <citation type="submission" date="2025-08" db="UniProtKB">
        <authorList>
            <consortium name="RefSeq"/>
        </authorList>
    </citation>
    <scope>IDENTIFICATION</scope>
    <source>
        <tissue evidence="3">Leaf</tissue>
    </source>
</reference>
<dbReference type="GeneID" id="109714784"/>
<dbReference type="AlphaFoldDB" id="A0A6P5FNP0"/>
<evidence type="ECO:0000256" key="1">
    <source>
        <dbReference type="SAM" id="MobiDB-lite"/>
    </source>
</evidence>
<keyword evidence="2" id="KW-1185">Reference proteome</keyword>
<reference evidence="2" key="1">
    <citation type="journal article" date="2015" name="Nat. Genet.">
        <title>The pineapple genome and the evolution of CAM photosynthesis.</title>
        <authorList>
            <person name="Ming R."/>
            <person name="VanBuren R."/>
            <person name="Wai C.M."/>
            <person name="Tang H."/>
            <person name="Schatz M.C."/>
            <person name="Bowers J.E."/>
            <person name="Lyons E."/>
            <person name="Wang M.L."/>
            <person name="Chen J."/>
            <person name="Biggers E."/>
            <person name="Zhang J."/>
            <person name="Huang L."/>
            <person name="Zhang L."/>
            <person name="Miao W."/>
            <person name="Zhang J."/>
            <person name="Ye Z."/>
            <person name="Miao C."/>
            <person name="Lin Z."/>
            <person name="Wang H."/>
            <person name="Zhou H."/>
            <person name="Yim W.C."/>
            <person name="Priest H.D."/>
            <person name="Zheng C."/>
            <person name="Woodhouse M."/>
            <person name="Edger P.P."/>
            <person name="Guyot R."/>
            <person name="Guo H.B."/>
            <person name="Guo H."/>
            <person name="Zheng G."/>
            <person name="Singh R."/>
            <person name="Sharma A."/>
            <person name="Min X."/>
            <person name="Zheng Y."/>
            <person name="Lee H."/>
            <person name="Gurtowski J."/>
            <person name="Sedlazeck F.J."/>
            <person name="Harkess A."/>
            <person name="McKain M.R."/>
            <person name="Liao Z."/>
            <person name="Fang J."/>
            <person name="Liu J."/>
            <person name="Zhang X."/>
            <person name="Zhang Q."/>
            <person name="Hu W."/>
            <person name="Qin Y."/>
            <person name="Wang K."/>
            <person name="Chen L.Y."/>
            <person name="Shirley N."/>
            <person name="Lin Y.R."/>
            <person name="Liu L.Y."/>
            <person name="Hernandez A.G."/>
            <person name="Wright C.L."/>
            <person name="Bulone V."/>
            <person name="Tuskan G.A."/>
            <person name="Heath K."/>
            <person name="Zee F."/>
            <person name="Moore P.H."/>
            <person name="Sunkar R."/>
            <person name="Leebens-Mack J.H."/>
            <person name="Mockler T."/>
            <person name="Bennetzen J.L."/>
            <person name="Freeling M."/>
            <person name="Sankoff D."/>
            <person name="Paterson A.H."/>
            <person name="Zhu X."/>
            <person name="Yang X."/>
            <person name="Smith J.A."/>
            <person name="Cushman J.C."/>
            <person name="Paull R.E."/>
            <person name="Yu Q."/>
        </authorList>
    </citation>
    <scope>NUCLEOTIDE SEQUENCE [LARGE SCALE GENOMIC DNA]</scope>
    <source>
        <strain evidence="2">cv. F153</strain>
    </source>
</reference>
<feature type="region of interest" description="Disordered" evidence="1">
    <location>
        <begin position="1"/>
        <end position="39"/>
    </location>
</feature>
<organism evidence="2 3">
    <name type="scientific">Ananas comosus</name>
    <name type="common">Pineapple</name>
    <name type="synonym">Ananas ananas</name>
    <dbReference type="NCBI Taxonomy" id="4615"/>
    <lineage>
        <taxon>Eukaryota</taxon>
        <taxon>Viridiplantae</taxon>
        <taxon>Streptophyta</taxon>
        <taxon>Embryophyta</taxon>
        <taxon>Tracheophyta</taxon>
        <taxon>Spermatophyta</taxon>
        <taxon>Magnoliopsida</taxon>
        <taxon>Liliopsida</taxon>
        <taxon>Poales</taxon>
        <taxon>Bromeliaceae</taxon>
        <taxon>Bromelioideae</taxon>
        <taxon>Ananas</taxon>
    </lineage>
</organism>
<feature type="compositionally biased region" description="Low complexity" evidence="1">
    <location>
        <begin position="167"/>
        <end position="180"/>
    </location>
</feature>
<dbReference type="Proteomes" id="UP000515123">
    <property type="component" value="Linkage group 9"/>
</dbReference>
<evidence type="ECO:0000313" key="2">
    <source>
        <dbReference type="Proteomes" id="UP000515123"/>
    </source>
</evidence>
<evidence type="ECO:0000313" key="3">
    <source>
        <dbReference type="RefSeq" id="XP_020095083.1"/>
    </source>
</evidence>
<gene>
    <name evidence="3" type="primary">LOC109714784</name>
</gene>
<name>A0A6P5FNP0_ANACO</name>
<feature type="compositionally biased region" description="Low complexity" evidence="1">
    <location>
        <begin position="193"/>
        <end position="202"/>
    </location>
</feature>
<feature type="compositionally biased region" description="Gly residues" evidence="1">
    <location>
        <begin position="203"/>
        <end position="215"/>
    </location>
</feature>
<protein>
    <submittedName>
        <fullName evidence="3">Spidroin-1-like</fullName>
    </submittedName>
</protein>